<name>A0A3N5DB60_9SPHN</name>
<evidence type="ECO:0000256" key="2">
    <source>
        <dbReference type="SAM" id="SignalP"/>
    </source>
</evidence>
<organism evidence="3 4">
    <name type="scientific">Aurantiacibacter spongiae</name>
    <dbReference type="NCBI Taxonomy" id="2488860"/>
    <lineage>
        <taxon>Bacteria</taxon>
        <taxon>Pseudomonadati</taxon>
        <taxon>Pseudomonadota</taxon>
        <taxon>Alphaproteobacteria</taxon>
        <taxon>Sphingomonadales</taxon>
        <taxon>Erythrobacteraceae</taxon>
        <taxon>Aurantiacibacter</taxon>
    </lineage>
</organism>
<evidence type="ECO:0000256" key="1">
    <source>
        <dbReference type="SAM" id="MobiDB-lite"/>
    </source>
</evidence>
<evidence type="ECO:0000313" key="4">
    <source>
        <dbReference type="Proteomes" id="UP000275232"/>
    </source>
</evidence>
<reference evidence="3 4" key="1">
    <citation type="submission" date="2018-11" db="EMBL/GenBank/DDBJ databases">
        <title>Erythrobacter spongiae sp. nov., isolated from a marine sponge.</title>
        <authorList>
            <person name="Zhuang L."/>
            <person name="Luo L."/>
        </authorList>
    </citation>
    <scope>NUCLEOTIDE SEQUENCE [LARGE SCALE GENOMIC DNA]</scope>
    <source>
        <strain evidence="3 4">HN-E23</strain>
    </source>
</reference>
<evidence type="ECO:0008006" key="5">
    <source>
        <dbReference type="Google" id="ProtNLM"/>
    </source>
</evidence>
<dbReference type="EMBL" id="RPFZ01000001">
    <property type="protein sequence ID" value="RPF71968.1"/>
    <property type="molecule type" value="Genomic_DNA"/>
</dbReference>
<feature type="chain" id="PRO_5017991321" description="EexN family lipoprotein" evidence="2">
    <location>
        <begin position="22"/>
        <end position="95"/>
    </location>
</feature>
<feature type="compositionally biased region" description="Basic and acidic residues" evidence="1">
    <location>
        <begin position="53"/>
        <end position="73"/>
    </location>
</feature>
<dbReference type="AlphaFoldDB" id="A0A3N5DB60"/>
<accession>A0A3N5DB60</accession>
<feature type="compositionally biased region" description="Pro residues" evidence="1">
    <location>
        <begin position="79"/>
        <end position="95"/>
    </location>
</feature>
<keyword evidence="4" id="KW-1185">Reference proteome</keyword>
<dbReference type="Proteomes" id="UP000275232">
    <property type="component" value="Unassembled WGS sequence"/>
</dbReference>
<feature type="region of interest" description="Disordered" evidence="1">
    <location>
        <begin position="53"/>
        <end position="95"/>
    </location>
</feature>
<dbReference type="PROSITE" id="PS51257">
    <property type="entry name" value="PROKAR_LIPOPROTEIN"/>
    <property type="match status" value="1"/>
</dbReference>
<gene>
    <name evidence="3" type="ORF">EG799_10345</name>
</gene>
<comment type="caution">
    <text evidence="3">The sequence shown here is derived from an EMBL/GenBank/DDBJ whole genome shotgun (WGS) entry which is preliminary data.</text>
</comment>
<dbReference type="OrthoDB" id="9989775at2"/>
<protein>
    <recommendedName>
        <fullName evidence="5">EexN family lipoprotein</fullName>
    </recommendedName>
</protein>
<feature type="signal peptide" evidence="2">
    <location>
        <begin position="1"/>
        <end position="21"/>
    </location>
</feature>
<proteinExistence type="predicted"/>
<dbReference type="RefSeq" id="WP_123880920.1">
    <property type="nucleotide sequence ID" value="NZ_RPFZ01000001.1"/>
</dbReference>
<evidence type="ECO:0000313" key="3">
    <source>
        <dbReference type="EMBL" id="RPF71968.1"/>
    </source>
</evidence>
<sequence>MRKTATATMATIAALALSACAAPEHRVAERGDLLQSPLPETLGETIAREQREGCLKAGRAGDGDCRERRRDLSEIIQPPDFPDPPAKPLPPSGDD</sequence>
<keyword evidence="2" id="KW-0732">Signal</keyword>